<protein>
    <submittedName>
        <fullName evidence="1">Uncharacterized protein</fullName>
    </submittedName>
</protein>
<sequence>LGVNFSGVPTDPTDDVLSFYDPTLPSSFAPDIPPTFVLDIPSTSTSAHIPPPTS</sequence>
<name>A0A8S0QKX9_OLEEU</name>
<proteinExistence type="predicted"/>
<evidence type="ECO:0000313" key="1">
    <source>
        <dbReference type="EMBL" id="CAA2967511.1"/>
    </source>
</evidence>
<organism evidence="1 2">
    <name type="scientific">Olea europaea subsp. europaea</name>
    <dbReference type="NCBI Taxonomy" id="158383"/>
    <lineage>
        <taxon>Eukaryota</taxon>
        <taxon>Viridiplantae</taxon>
        <taxon>Streptophyta</taxon>
        <taxon>Embryophyta</taxon>
        <taxon>Tracheophyta</taxon>
        <taxon>Spermatophyta</taxon>
        <taxon>Magnoliopsida</taxon>
        <taxon>eudicotyledons</taxon>
        <taxon>Gunneridae</taxon>
        <taxon>Pentapetalae</taxon>
        <taxon>asterids</taxon>
        <taxon>lamiids</taxon>
        <taxon>Lamiales</taxon>
        <taxon>Oleaceae</taxon>
        <taxon>Oleeae</taxon>
        <taxon>Olea</taxon>
    </lineage>
</organism>
<feature type="non-terminal residue" evidence="1">
    <location>
        <position position="54"/>
    </location>
</feature>
<dbReference type="Gramene" id="OE9A103043T1">
    <property type="protein sequence ID" value="OE9A103043C1"/>
    <property type="gene ID" value="OE9A103043"/>
</dbReference>
<reference evidence="1 2" key="1">
    <citation type="submission" date="2019-12" db="EMBL/GenBank/DDBJ databases">
        <authorList>
            <person name="Alioto T."/>
            <person name="Alioto T."/>
            <person name="Gomez Garrido J."/>
        </authorList>
    </citation>
    <scope>NUCLEOTIDE SEQUENCE [LARGE SCALE GENOMIC DNA]</scope>
</reference>
<evidence type="ECO:0000313" key="2">
    <source>
        <dbReference type="Proteomes" id="UP000594638"/>
    </source>
</evidence>
<accession>A0A8S0QKX9</accession>
<keyword evidence="2" id="KW-1185">Reference proteome</keyword>
<dbReference type="EMBL" id="CACTIH010001885">
    <property type="protein sequence ID" value="CAA2967511.1"/>
    <property type="molecule type" value="Genomic_DNA"/>
</dbReference>
<comment type="caution">
    <text evidence="1">The sequence shown here is derived from an EMBL/GenBank/DDBJ whole genome shotgun (WGS) entry which is preliminary data.</text>
</comment>
<gene>
    <name evidence="1" type="ORF">OLEA9_A103043</name>
</gene>
<feature type="non-terminal residue" evidence="1">
    <location>
        <position position="1"/>
    </location>
</feature>
<dbReference type="AlphaFoldDB" id="A0A8S0QKX9"/>
<dbReference type="Proteomes" id="UP000594638">
    <property type="component" value="Unassembled WGS sequence"/>
</dbReference>